<protein>
    <recommendedName>
        <fullName evidence="4">HeH/LEM domain-containing protein</fullName>
    </recommendedName>
</protein>
<sequence>MAVDKDNHINPNLKARWGFAGEEGDITVGPQTVGETGGVDHARTRTAEGGGRNSGGGADPAVETLQLDAIGKLAEGLENGVLLEPESDGPAMRIHQALVGFQEGVQNLSDELAQAKLDLEAERAKNTDPRDSLTIPEIKEQLDAKEVKYTSTANKAELLELLKAQPAP</sequence>
<reference evidence="2 3" key="1">
    <citation type="submission" date="2020-08" db="EMBL/GenBank/DDBJ databases">
        <title>Putative novel bacterial strains isolated from necrotic wheat leaf tissues caused by Xanthomonas translucens.</title>
        <authorList>
            <person name="Tambong J.T."/>
        </authorList>
    </citation>
    <scope>NUCLEOTIDE SEQUENCE [LARGE SCALE GENOMIC DNA]</scope>
    <source>
        <strain evidence="2 3">DOAB 1069</strain>
    </source>
</reference>
<comment type="caution">
    <text evidence="2">The sequence shown here is derived from an EMBL/GenBank/DDBJ whole genome shotgun (WGS) entry which is preliminary data.</text>
</comment>
<feature type="region of interest" description="Disordered" evidence="1">
    <location>
        <begin position="23"/>
        <end position="60"/>
    </location>
</feature>
<dbReference type="EMBL" id="JACONW010000002">
    <property type="protein sequence ID" value="MBC3948348.1"/>
    <property type="molecule type" value="Genomic_DNA"/>
</dbReference>
<accession>A0ABR7ATU4</accession>
<evidence type="ECO:0000313" key="2">
    <source>
        <dbReference type="EMBL" id="MBC3948348.1"/>
    </source>
</evidence>
<gene>
    <name evidence="2" type="ORF">H8S59_00985</name>
</gene>
<evidence type="ECO:0000256" key="1">
    <source>
        <dbReference type="SAM" id="MobiDB-lite"/>
    </source>
</evidence>
<organism evidence="2 3">
    <name type="scientific">Pseudomonas folii</name>
    <dbReference type="NCBI Taxonomy" id="2762593"/>
    <lineage>
        <taxon>Bacteria</taxon>
        <taxon>Pseudomonadati</taxon>
        <taxon>Pseudomonadota</taxon>
        <taxon>Gammaproteobacteria</taxon>
        <taxon>Pseudomonadales</taxon>
        <taxon>Pseudomonadaceae</taxon>
        <taxon>Pseudomonas</taxon>
    </lineage>
</organism>
<dbReference type="Gene3D" id="1.10.720.30">
    <property type="entry name" value="SAP domain"/>
    <property type="match status" value="1"/>
</dbReference>
<feature type="compositionally biased region" description="Gly residues" evidence="1">
    <location>
        <begin position="48"/>
        <end position="58"/>
    </location>
</feature>
<proteinExistence type="predicted"/>
<name>A0ABR7ATU4_9PSED</name>
<evidence type="ECO:0000313" key="3">
    <source>
        <dbReference type="Proteomes" id="UP000651852"/>
    </source>
</evidence>
<dbReference type="Proteomes" id="UP000651852">
    <property type="component" value="Unassembled WGS sequence"/>
</dbReference>
<dbReference type="InterPro" id="IPR036361">
    <property type="entry name" value="SAP_dom_sf"/>
</dbReference>
<dbReference type="RefSeq" id="WP_187520145.1">
    <property type="nucleotide sequence ID" value="NZ_JACONW010000002.1"/>
</dbReference>
<evidence type="ECO:0008006" key="4">
    <source>
        <dbReference type="Google" id="ProtNLM"/>
    </source>
</evidence>
<keyword evidence="3" id="KW-1185">Reference proteome</keyword>